<dbReference type="Proteomes" id="UP000594638">
    <property type="component" value="Unassembled WGS sequence"/>
</dbReference>
<keyword evidence="2 5" id="KW-0812">Transmembrane</keyword>
<evidence type="ECO:0000256" key="3">
    <source>
        <dbReference type="ARBA" id="ARBA00022989"/>
    </source>
</evidence>
<keyword evidence="4 5" id="KW-0472">Membrane</keyword>
<feature type="domain" description="SLC26A/SulP transporter" evidence="6">
    <location>
        <begin position="88"/>
        <end position="234"/>
    </location>
</feature>
<feature type="transmembrane region" description="Helical" evidence="5">
    <location>
        <begin position="154"/>
        <end position="175"/>
    </location>
</feature>
<name>A0A8S0V7Q4_OLEEU</name>
<organism evidence="7 8">
    <name type="scientific">Olea europaea subsp. europaea</name>
    <dbReference type="NCBI Taxonomy" id="158383"/>
    <lineage>
        <taxon>Eukaryota</taxon>
        <taxon>Viridiplantae</taxon>
        <taxon>Streptophyta</taxon>
        <taxon>Embryophyta</taxon>
        <taxon>Tracheophyta</taxon>
        <taxon>Spermatophyta</taxon>
        <taxon>Magnoliopsida</taxon>
        <taxon>eudicotyledons</taxon>
        <taxon>Gunneridae</taxon>
        <taxon>Pentapetalae</taxon>
        <taxon>asterids</taxon>
        <taxon>lamiids</taxon>
        <taxon>Lamiales</taxon>
        <taxon>Oleaceae</taxon>
        <taxon>Oleeae</taxon>
        <taxon>Olea</taxon>
    </lineage>
</organism>
<gene>
    <name evidence="7" type="ORF">OLEA9_A118935</name>
</gene>
<feature type="transmembrane region" description="Helical" evidence="5">
    <location>
        <begin position="72"/>
        <end position="95"/>
    </location>
</feature>
<reference evidence="7 8" key="1">
    <citation type="submission" date="2019-12" db="EMBL/GenBank/DDBJ databases">
        <authorList>
            <person name="Alioto T."/>
            <person name="Alioto T."/>
            <person name="Gomez Garrido J."/>
        </authorList>
    </citation>
    <scope>NUCLEOTIDE SEQUENCE [LARGE SCALE GENOMIC DNA]</scope>
</reference>
<dbReference type="Gramene" id="OE9A118935T1">
    <property type="protein sequence ID" value="OE9A118935C1"/>
    <property type="gene ID" value="OE9A118935"/>
</dbReference>
<protein>
    <submittedName>
        <fullName evidence="7">Probable sulfate transporter</fullName>
    </submittedName>
</protein>
<dbReference type="EMBL" id="CACTIH010009312">
    <property type="protein sequence ID" value="CAA3029497.1"/>
    <property type="molecule type" value="Genomic_DNA"/>
</dbReference>
<dbReference type="AlphaFoldDB" id="A0A8S0V7Q4"/>
<comment type="subcellular location">
    <subcellularLocation>
        <location evidence="1">Membrane</location>
        <topology evidence="1">Multi-pass membrane protein</topology>
    </subcellularLocation>
</comment>
<proteinExistence type="predicted"/>
<accession>A0A8S0V7Q4</accession>
<dbReference type="PANTHER" id="PTHR11814">
    <property type="entry name" value="SULFATE TRANSPORTER"/>
    <property type="match status" value="1"/>
</dbReference>
<sequence length="239" mass="26219">MEPPNASNSHCAMEIATMEAEVHKVAPPPRTSTLQKFKTRFKETLFPEDPFRQFKDSHPKQNLYLELSIFSLYYSGVLNIISNYSNLLLFLGISYAKLANLPPIVGLYSSFVPPIVYAVLGSSSDLAVGPVSIASQIMGSMLRQEISPGKDPNLFLQLAFSSTALFQASIGFVRLGFIIDFLSKATIVGFMAGAAIIVSLQQLKSLLGITNFTKQMGLVPVLSSVFHRKNEVNLIPLPF</sequence>
<evidence type="ECO:0000256" key="5">
    <source>
        <dbReference type="SAM" id="Phobius"/>
    </source>
</evidence>
<dbReference type="GO" id="GO:0055085">
    <property type="term" value="P:transmembrane transport"/>
    <property type="evidence" value="ECO:0007669"/>
    <property type="project" value="InterPro"/>
</dbReference>
<dbReference type="InterPro" id="IPR001902">
    <property type="entry name" value="SLC26A/SulP_fam"/>
</dbReference>
<keyword evidence="3 5" id="KW-1133">Transmembrane helix</keyword>
<dbReference type="OrthoDB" id="288203at2759"/>
<evidence type="ECO:0000256" key="2">
    <source>
        <dbReference type="ARBA" id="ARBA00022692"/>
    </source>
</evidence>
<evidence type="ECO:0000313" key="7">
    <source>
        <dbReference type="EMBL" id="CAA3029497.1"/>
    </source>
</evidence>
<feature type="transmembrane region" description="Helical" evidence="5">
    <location>
        <begin position="181"/>
        <end position="200"/>
    </location>
</feature>
<comment type="caution">
    <text evidence="7">The sequence shown here is derived from an EMBL/GenBank/DDBJ whole genome shotgun (WGS) entry which is preliminary data.</text>
</comment>
<evidence type="ECO:0000256" key="1">
    <source>
        <dbReference type="ARBA" id="ARBA00004141"/>
    </source>
</evidence>
<dbReference type="InterPro" id="IPR011547">
    <property type="entry name" value="SLC26A/SulP_dom"/>
</dbReference>
<keyword evidence="8" id="KW-1185">Reference proteome</keyword>
<evidence type="ECO:0000313" key="8">
    <source>
        <dbReference type="Proteomes" id="UP000594638"/>
    </source>
</evidence>
<evidence type="ECO:0000259" key="6">
    <source>
        <dbReference type="Pfam" id="PF00916"/>
    </source>
</evidence>
<dbReference type="Pfam" id="PF00916">
    <property type="entry name" value="Sulfate_transp"/>
    <property type="match status" value="1"/>
</dbReference>
<dbReference type="GO" id="GO:0016020">
    <property type="term" value="C:membrane"/>
    <property type="evidence" value="ECO:0007669"/>
    <property type="project" value="UniProtKB-SubCell"/>
</dbReference>
<evidence type="ECO:0000256" key="4">
    <source>
        <dbReference type="ARBA" id="ARBA00023136"/>
    </source>
</evidence>